<dbReference type="EMBL" id="ML120368">
    <property type="protein sequence ID" value="RPB02345.1"/>
    <property type="molecule type" value="Genomic_DNA"/>
</dbReference>
<gene>
    <name evidence="2" type="ORF">L873DRAFT_1802277</name>
</gene>
<accession>A0A3N4K8R9</accession>
<proteinExistence type="predicted"/>
<evidence type="ECO:0000313" key="3">
    <source>
        <dbReference type="Proteomes" id="UP000276215"/>
    </source>
</evidence>
<keyword evidence="1" id="KW-0732">Signal</keyword>
<dbReference type="Proteomes" id="UP000276215">
    <property type="component" value="Unassembled WGS sequence"/>
</dbReference>
<evidence type="ECO:0000313" key="2">
    <source>
        <dbReference type="EMBL" id="RPB02345.1"/>
    </source>
</evidence>
<feature type="chain" id="PRO_5018325665" description="Secreted protein" evidence="1">
    <location>
        <begin position="27"/>
        <end position="79"/>
    </location>
</feature>
<name>A0A3N4K8R9_9PEZI</name>
<reference evidence="2 3" key="1">
    <citation type="journal article" date="2018" name="Nat. Ecol. Evol.">
        <title>Pezizomycetes genomes reveal the molecular basis of ectomycorrhizal truffle lifestyle.</title>
        <authorList>
            <person name="Murat C."/>
            <person name="Payen T."/>
            <person name="Noel B."/>
            <person name="Kuo A."/>
            <person name="Morin E."/>
            <person name="Chen J."/>
            <person name="Kohler A."/>
            <person name="Krizsan K."/>
            <person name="Balestrini R."/>
            <person name="Da Silva C."/>
            <person name="Montanini B."/>
            <person name="Hainaut M."/>
            <person name="Levati E."/>
            <person name="Barry K.W."/>
            <person name="Belfiori B."/>
            <person name="Cichocki N."/>
            <person name="Clum A."/>
            <person name="Dockter R.B."/>
            <person name="Fauchery L."/>
            <person name="Guy J."/>
            <person name="Iotti M."/>
            <person name="Le Tacon F."/>
            <person name="Lindquist E.A."/>
            <person name="Lipzen A."/>
            <person name="Malagnac F."/>
            <person name="Mello A."/>
            <person name="Molinier V."/>
            <person name="Miyauchi S."/>
            <person name="Poulain J."/>
            <person name="Riccioni C."/>
            <person name="Rubini A."/>
            <person name="Sitrit Y."/>
            <person name="Splivallo R."/>
            <person name="Traeger S."/>
            <person name="Wang M."/>
            <person name="Zifcakova L."/>
            <person name="Wipf D."/>
            <person name="Zambonelli A."/>
            <person name="Paolocci F."/>
            <person name="Nowrousian M."/>
            <person name="Ottonello S."/>
            <person name="Baldrian P."/>
            <person name="Spatafora J.W."/>
            <person name="Henrissat B."/>
            <person name="Nagy L.G."/>
            <person name="Aury J.M."/>
            <person name="Wincker P."/>
            <person name="Grigoriev I.V."/>
            <person name="Bonfante P."/>
            <person name="Martin F.M."/>
        </authorList>
    </citation>
    <scope>NUCLEOTIDE SEQUENCE [LARGE SCALE GENOMIC DNA]</scope>
    <source>
        <strain evidence="2 3">120613-1</strain>
    </source>
</reference>
<sequence>MVGRHAVRSAKSFFFLFLFFLPYSFGSGSTTLSKRYLTVLYGNVGLNSDKLKSRRMRPRWWGLKFKKSKAKRREEEKKR</sequence>
<keyword evidence="3" id="KW-1185">Reference proteome</keyword>
<evidence type="ECO:0000256" key="1">
    <source>
        <dbReference type="SAM" id="SignalP"/>
    </source>
</evidence>
<organism evidence="2 3">
    <name type="scientific">Choiromyces venosus 120613-1</name>
    <dbReference type="NCBI Taxonomy" id="1336337"/>
    <lineage>
        <taxon>Eukaryota</taxon>
        <taxon>Fungi</taxon>
        <taxon>Dikarya</taxon>
        <taxon>Ascomycota</taxon>
        <taxon>Pezizomycotina</taxon>
        <taxon>Pezizomycetes</taxon>
        <taxon>Pezizales</taxon>
        <taxon>Tuberaceae</taxon>
        <taxon>Choiromyces</taxon>
    </lineage>
</organism>
<evidence type="ECO:0008006" key="4">
    <source>
        <dbReference type="Google" id="ProtNLM"/>
    </source>
</evidence>
<feature type="signal peptide" evidence="1">
    <location>
        <begin position="1"/>
        <end position="26"/>
    </location>
</feature>
<protein>
    <recommendedName>
        <fullName evidence="4">Secreted protein</fullName>
    </recommendedName>
</protein>
<dbReference type="AlphaFoldDB" id="A0A3N4K8R9"/>